<evidence type="ECO:0000313" key="4">
    <source>
        <dbReference type="EMBL" id="KAF7322824.1"/>
    </source>
</evidence>
<reference evidence="4" key="1">
    <citation type="submission" date="2020-05" db="EMBL/GenBank/DDBJ databases">
        <title>Mycena genomes resolve the evolution of fungal bioluminescence.</title>
        <authorList>
            <person name="Tsai I.J."/>
        </authorList>
    </citation>
    <scope>NUCLEOTIDE SEQUENCE</scope>
    <source>
        <strain evidence="4">110903Hualien_Pintung</strain>
    </source>
</reference>
<comment type="caution">
    <text evidence="4">The sequence shown here is derived from an EMBL/GenBank/DDBJ whole genome shotgun (WGS) entry which is preliminary data.</text>
</comment>
<evidence type="ECO:0000313" key="5">
    <source>
        <dbReference type="Proteomes" id="UP000613580"/>
    </source>
</evidence>
<feature type="chain" id="PRO_5034627248" description="Expansin family protein" evidence="3">
    <location>
        <begin position="16"/>
        <end position="262"/>
    </location>
</feature>
<sequence>MFSGLLLLFAPLALASHGPSANHHDLAKRHNNEIHEVHDFNLTRRQSYSGARWTYYSAGLGACGQTNGDGDFIVALNQDTFGYSYPSEYCWKKIQMEYNGKSTQATIMDSCPGCPSPSGLDLTPGLFSYFADQSEGVIYGTWWFVDGDDSTTTSTHHTTTSTHTTTHTTYTPPTTTHTTTSTTTHTTSSSSKESSSSQSSSVSSPAHSSSSTHATSSAPSNSVAAPSGTIAPVSNTDAENLYAFSQAVIDLTGVVLVGAGAA</sequence>
<organism evidence="4 5">
    <name type="scientific">Mycena chlorophos</name>
    <name type="common">Agaric fungus</name>
    <name type="synonym">Agaricus chlorophos</name>
    <dbReference type="NCBI Taxonomy" id="658473"/>
    <lineage>
        <taxon>Eukaryota</taxon>
        <taxon>Fungi</taxon>
        <taxon>Dikarya</taxon>
        <taxon>Basidiomycota</taxon>
        <taxon>Agaricomycotina</taxon>
        <taxon>Agaricomycetes</taxon>
        <taxon>Agaricomycetidae</taxon>
        <taxon>Agaricales</taxon>
        <taxon>Marasmiineae</taxon>
        <taxon>Mycenaceae</taxon>
        <taxon>Mycena</taxon>
    </lineage>
</organism>
<dbReference type="Proteomes" id="UP000613580">
    <property type="component" value="Unassembled WGS sequence"/>
</dbReference>
<gene>
    <name evidence="4" type="ORF">HMN09_00061800</name>
</gene>
<evidence type="ECO:0000256" key="1">
    <source>
        <dbReference type="ARBA" id="ARBA00022729"/>
    </source>
</evidence>
<accession>A0A8H6WSB8</accession>
<name>A0A8H6WSB8_MYCCL</name>
<dbReference type="AlphaFoldDB" id="A0A8H6WSB8"/>
<keyword evidence="1 3" id="KW-0732">Signal</keyword>
<dbReference type="SUPFAM" id="SSF50685">
    <property type="entry name" value="Barwin-like endoglucanases"/>
    <property type="match status" value="1"/>
</dbReference>
<dbReference type="InterPro" id="IPR051477">
    <property type="entry name" value="Expansin_CellWall"/>
</dbReference>
<dbReference type="OrthoDB" id="623670at2759"/>
<protein>
    <recommendedName>
        <fullName evidence="6">Expansin family protein</fullName>
    </recommendedName>
</protein>
<feature type="region of interest" description="Disordered" evidence="2">
    <location>
        <begin position="153"/>
        <end position="226"/>
    </location>
</feature>
<evidence type="ECO:0000256" key="3">
    <source>
        <dbReference type="SAM" id="SignalP"/>
    </source>
</evidence>
<dbReference type="PANTHER" id="PTHR31836">
    <property type="match status" value="1"/>
</dbReference>
<keyword evidence="5" id="KW-1185">Reference proteome</keyword>
<evidence type="ECO:0008006" key="6">
    <source>
        <dbReference type="Google" id="ProtNLM"/>
    </source>
</evidence>
<proteinExistence type="predicted"/>
<dbReference type="CDD" id="cd22191">
    <property type="entry name" value="DPBB_RlpA_EXP_N-like"/>
    <property type="match status" value="1"/>
</dbReference>
<evidence type="ECO:0000256" key="2">
    <source>
        <dbReference type="SAM" id="MobiDB-lite"/>
    </source>
</evidence>
<dbReference type="InterPro" id="IPR036908">
    <property type="entry name" value="RlpA-like_sf"/>
</dbReference>
<feature type="signal peptide" evidence="3">
    <location>
        <begin position="1"/>
        <end position="15"/>
    </location>
</feature>
<dbReference type="Gene3D" id="2.40.40.10">
    <property type="entry name" value="RlpA-like domain"/>
    <property type="match status" value="1"/>
</dbReference>
<dbReference type="EMBL" id="JACAZE010000001">
    <property type="protein sequence ID" value="KAF7322824.1"/>
    <property type="molecule type" value="Genomic_DNA"/>
</dbReference>
<dbReference type="PANTHER" id="PTHR31836:SF28">
    <property type="entry name" value="SRCR DOMAIN-CONTAINING PROTEIN-RELATED"/>
    <property type="match status" value="1"/>
</dbReference>